<dbReference type="EMBL" id="CP089983">
    <property type="protein sequence ID" value="WXB01982.1"/>
    <property type="molecule type" value="Genomic_DNA"/>
</dbReference>
<keyword evidence="3" id="KW-1185">Reference proteome</keyword>
<organism evidence="2 3">
    <name type="scientific">Pendulispora rubella</name>
    <dbReference type="NCBI Taxonomy" id="2741070"/>
    <lineage>
        <taxon>Bacteria</taxon>
        <taxon>Pseudomonadati</taxon>
        <taxon>Myxococcota</taxon>
        <taxon>Myxococcia</taxon>
        <taxon>Myxococcales</taxon>
        <taxon>Sorangiineae</taxon>
        <taxon>Pendulisporaceae</taxon>
        <taxon>Pendulispora</taxon>
    </lineage>
</organism>
<sequence>MSIQRGGGLPGVSLAVLMLCTSACTVAPSPEKPSEGAGHIGQRAVVSPEVAARAFDIVRGVDYLPFGYKEEGCNERALYMAMELAAQKIPSSALYAEGDLRPSEDVEWEYHVAPMLQIDGKQMVIDPSLESAPVTVDAWIADMRSPANVVTFFVPGSHAKKARRSGQPMIRSFDELPPFDKNDIMSSCGVMWNFLGREAPFRPEHRSRLLERTKALVAQLVAVGKLPERTAFTEEDRVDCESWEM</sequence>
<accession>A0ABZ2KTY9</accession>
<name>A0ABZ2KTY9_9BACT</name>
<feature type="domain" description="Protein glutaminase" evidence="1">
    <location>
        <begin position="61"/>
        <end position="143"/>
    </location>
</feature>
<protein>
    <recommendedName>
        <fullName evidence="1">Protein glutaminase domain-containing protein</fullName>
    </recommendedName>
</protein>
<proteinExistence type="predicted"/>
<dbReference type="Proteomes" id="UP001374803">
    <property type="component" value="Chromosome"/>
</dbReference>
<evidence type="ECO:0000259" key="1">
    <source>
        <dbReference type="Pfam" id="PF18626"/>
    </source>
</evidence>
<gene>
    <name evidence="2" type="ORF">LVJ94_34330</name>
</gene>
<dbReference type="InterPro" id="IPR041325">
    <property type="entry name" value="Gln_deamidase_2"/>
</dbReference>
<evidence type="ECO:0000313" key="3">
    <source>
        <dbReference type="Proteomes" id="UP001374803"/>
    </source>
</evidence>
<dbReference type="Gene3D" id="3.10.620.30">
    <property type="match status" value="1"/>
</dbReference>
<dbReference type="Pfam" id="PF18626">
    <property type="entry name" value="Gln_deamidase_2"/>
    <property type="match status" value="1"/>
</dbReference>
<dbReference type="RefSeq" id="WP_394831603.1">
    <property type="nucleotide sequence ID" value="NZ_CP089929.1"/>
</dbReference>
<reference evidence="2" key="1">
    <citation type="submission" date="2021-12" db="EMBL/GenBank/DDBJ databases">
        <title>Discovery of the Pendulisporaceae a myxobacterial family with distinct sporulation behavior and unique specialized metabolism.</title>
        <authorList>
            <person name="Garcia R."/>
            <person name="Popoff A."/>
            <person name="Bader C.D."/>
            <person name="Loehr J."/>
            <person name="Walesch S."/>
            <person name="Walt C."/>
            <person name="Boldt J."/>
            <person name="Bunk B."/>
            <person name="Haeckl F.J.F.P.J."/>
            <person name="Gunesch A.P."/>
            <person name="Birkelbach J."/>
            <person name="Nuebel U."/>
            <person name="Pietschmann T."/>
            <person name="Bach T."/>
            <person name="Mueller R."/>
        </authorList>
    </citation>
    <scope>NUCLEOTIDE SEQUENCE</scope>
    <source>
        <strain evidence="2">MSr11367</strain>
    </source>
</reference>
<evidence type="ECO:0000313" key="2">
    <source>
        <dbReference type="EMBL" id="WXB01982.1"/>
    </source>
</evidence>